<accession>A0A0L0FXM8</accession>
<evidence type="ECO:0000313" key="3">
    <source>
        <dbReference type="Proteomes" id="UP000054560"/>
    </source>
</evidence>
<gene>
    <name evidence="2" type="ORF">SARC_06920</name>
</gene>
<dbReference type="GeneID" id="25907424"/>
<dbReference type="Proteomes" id="UP000054560">
    <property type="component" value="Unassembled WGS sequence"/>
</dbReference>
<feature type="compositionally biased region" description="Basic and acidic residues" evidence="1">
    <location>
        <begin position="89"/>
        <end position="99"/>
    </location>
</feature>
<evidence type="ECO:0000313" key="2">
    <source>
        <dbReference type="EMBL" id="KNC80718.1"/>
    </source>
</evidence>
<feature type="region of interest" description="Disordered" evidence="1">
    <location>
        <begin position="89"/>
        <end position="127"/>
    </location>
</feature>
<proteinExistence type="predicted"/>
<keyword evidence="3" id="KW-1185">Reference proteome</keyword>
<reference evidence="2 3" key="1">
    <citation type="submission" date="2011-02" db="EMBL/GenBank/DDBJ databases">
        <title>The Genome Sequence of Sphaeroforma arctica JP610.</title>
        <authorList>
            <consortium name="The Broad Institute Genome Sequencing Platform"/>
            <person name="Russ C."/>
            <person name="Cuomo C."/>
            <person name="Young S.K."/>
            <person name="Zeng Q."/>
            <person name="Gargeya S."/>
            <person name="Alvarado L."/>
            <person name="Berlin A."/>
            <person name="Chapman S.B."/>
            <person name="Chen Z."/>
            <person name="Freedman E."/>
            <person name="Gellesch M."/>
            <person name="Goldberg J."/>
            <person name="Griggs A."/>
            <person name="Gujja S."/>
            <person name="Heilman E."/>
            <person name="Heiman D."/>
            <person name="Howarth C."/>
            <person name="Mehta T."/>
            <person name="Neiman D."/>
            <person name="Pearson M."/>
            <person name="Roberts A."/>
            <person name="Saif S."/>
            <person name="Shea T."/>
            <person name="Shenoy N."/>
            <person name="Sisk P."/>
            <person name="Stolte C."/>
            <person name="Sykes S."/>
            <person name="White J."/>
            <person name="Yandava C."/>
            <person name="Burger G."/>
            <person name="Gray M.W."/>
            <person name="Holland P.W.H."/>
            <person name="King N."/>
            <person name="Lang F.B.F."/>
            <person name="Roger A.J."/>
            <person name="Ruiz-Trillo I."/>
            <person name="Haas B."/>
            <person name="Nusbaum C."/>
            <person name="Birren B."/>
        </authorList>
    </citation>
    <scope>NUCLEOTIDE SEQUENCE [LARGE SCALE GENOMIC DNA]</scope>
    <source>
        <strain evidence="2 3">JP610</strain>
    </source>
</reference>
<evidence type="ECO:0000256" key="1">
    <source>
        <dbReference type="SAM" id="MobiDB-lite"/>
    </source>
</evidence>
<dbReference type="RefSeq" id="XP_014154620.1">
    <property type="nucleotide sequence ID" value="XM_014299145.1"/>
</dbReference>
<dbReference type="AlphaFoldDB" id="A0A0L0FXM8"/>
<feature type="region of interest" description="Disordered" evidence="1">
    <location>
        <begin position="1"/>
        <end position="27"/>
    </location>
</feature>
<name>A0A0L0FXM8_9EUKA</name>
<sequence>MEQAGTSSHSHGEERNTHSKSASFGLYLSQQNSKKLWQTCTAPPPSLRLPHRNDLADMNNEQADMKYSTIRYGGHMAEMKATYMGLTDKKGHREDDHSPGRPYEGPWTRPYGPSWTRRSSPWMPRRWTGTTTRMNDVAVHLSGGISDVQDT</sequence>
<dbReference type="EMBL" id="KQ242116">
    <property type="protein sequence ID" value="KNC80718.1"/>
    <property type="molecule type" value="Genomic_DNA"/>
</dbReference>
<protein>
    <submittedName>
        <fullName evidence="2">Uncharacterized protein</fullName>
    </submittedName>
</protein>
<organism evidence="2 3">
    <name type="scientific">Sphaeroforma arctica JP610</name>
    <dbReference type="NCBI Taxonomy" id="667725"/>
    <lineage>
        <taxon>Eukaryota</taxon>
        <taxon>Ichthyosporea</taxon>
        <taxon>Ichthyophonida</taxon>
        <taxon>Sphaeroforma</taxon>
    </lineage>
</organism>